<dbReference type="Gene3D" id="3.40.50.300">
    <property type="entry name" value="P-loop containing nucleotide triphosphate hydrolases"/>
    <property type="match status" value="1"/>
</dbReference>
<dbReference type="SMART" id="SM00421">
    <property type="entry name" value="HTH_LUXR"/>
    <property type="match status" value="1"/>
</dbReference>
<dbReference type="Proteomes" id="UP001257948">
    <property type="component" value="Unassembled WGS sequence"/>
</dbReference>
<dbReference type="PANTHER" id="PTHR47691:SF3">
    <property type="entry name" value="HTH-TYPE TRANSCRIPTIONAL REGULATOR RV0890C-RELATED"/>
    <property type="match status" value="1"/>
</dbReference>
<dbReference type="PRINTS" id="PR00038">
    <property type="entry name" value="HTHLUXR"/>
</dbReference>
<dbReference type="CDD" id="cd06170">
    <property type="entry name" value="LuxR_C_like"/>
    <property type="match status" value="1"/>
</dbReference>
<sequence length="792" mass="86968">MDSFVQPALPAHDTDDVGLPAELTRFIGREAELAEIQDALHRERLVTLMGAGGVGKTRLALRTARRMRERCPDGVYFVELSELRDPELLANAVAAVVELPEQSERAARTPLEALIAYFGTRRLLLVLDTCEHLVDACAVFAQSVLRYCPQVRILATSRQPLDAPGERVLQVMPLPVIDPDDDARPGAEPSDAMLLFAERAAAVVRGFGLTDANRGLVARLCHRLDGIPLAIELAAVRLRALSLEQLLSRLDHRFRLLSGGSRGVLPRHQTLRTAIDWSHGLCTEQEQLLWVRLSVFAGEFELTAAEEVCSGPKLPPEEILECLIGLVDKAIVLRLDDEGDGSDARYRMLDTIREYGRERLAESGAELEYRTRHRDHCLALAEEFDARWLTRDQVVWLRRAWRERASLRSALEFCCTEPREATAGLRLAAALWGLWLGTGRTVEGLYWLERLLPLCPEPHPARVTALRVAGHLSLMSGAHGRGLELTERAEDAAHEGGGRVDAAYVVFNRGLAHTLAGEVDWALERLKDARERFAGLGEQGGEAWMLGTMCGAHVCAGEYDKTLATCEETRPVLEPLGERWVQGWVGWIQGCALWGLGRHEESATVLRSALTMCLEINHAQGIAFSLDTLGWIAAAEGRHERAAALLGAADRLWERFHDPRLGIPAMHRAHAEATATTRGALGDRCHEELYAAGAALSLQEAVDRAVGESHPPGTKTGAKRAPGHGGWAALTVREREIAALVAEGLSNRRIAEQLSISKRTVDSHVEHIMGKLGYASRTQIATLAVAQSTADR</sequence>
<dbReference type="InterPro" id="IPR016032">
    <property type="entry name" value="Sig_transdc_resp-reg_C-effctor"/>
</dbReference>
<dbReference type="PROSITE" id="PS00622">
    <property type="entry name" value="HTH_LUXR_1"/>
    <property type="match status" value="1"/>
</dbReference>
<protein>
    <submittedName>
        <fullName evidence="2">LuxR C-terminal-related transcriptional regulator</fullName>
    </submittedName>
</protein>
<proteinExistence type="predicted"/>
<dbReference type="Gene3D" id="1.10.10.10">
    <property type="entry name" value="Winged helix-like DNA-binding domain superfamily/Winged helix DNA-binding domain"/>
    <property type="match status" value="1"/>
</dbReference>
<organism evidence="2 3">
    <name type="scientific">Streptomyces justiciae</name>
    <dbReference type="NCBI Taxonomy" id="2780140"/>
    <lineage>
        <taxon>Bacteria</taxon>
        <taxon>Bacillati</taxon>
        <taxon>Actinomycetota</taxon>
        <taxon>Actinomycetes</taxon>
        <taxon>Kitasatosporales</taxon>
        <taxon>Streptomycetaceae</taxon>
        <taxon>Streptomyces</taxon>
    </lineage>
</organism>
<reference evidence="3" key="1">
    <citation type="submission" date="2023-07" db="EMBL/GenBank/DDBJ databases">
        <title>Draft genome sequence of the endophytic actinobacterium Streptomyces justiciae WPN32, a potential antibiotic producer.</title>
        <authorList>
            <person name="Yasawong M."/>
            <person name="Pana W."/>
            <person name="Ganta P."/>
            <person name="Santapan N."/>
            <person name="Songngamsuk T."/>
            <person name="Phatcharaharikarn M."/>
            <person name="Kerdtoob S."/>
            <person name="Nantapong N."/>
        </authorList>
    </citation>
    <scope>NUCLEOTIDE SEQUENCE [LARGE SCALE GENOMIC DNA]</scope>
    <source>
        <strain evidence="3">WPN32</strain>
    </source>
</reference>
<dbReference type="EMBL" id="JAVTLL010000001">
    <property type="protein sequence ID" value="MDT7839128.1"/>
    <property type="molecule type" value="Genomic_DNA"/>
</dbReference>
<dbReference type="Gene3D" id="1.25.40.10">
    <property type="entry name" value="Tetratricopeptide repeat domain"/>
    <property type="match status" value="1"/>
</dbReference>
<dbReference type="InterPro" id="IPR036388">
    <property type="entry name" value="WH-like_DNA-bd_sf"/>
</dbReference>
<dbReference type="InterPro" id="IPR000792">
    <property type="entry name" value="Tscrpt_reg_LuxR_C"/>
</dbReference>
<dbReference type="InterPro" id="IPR011990">
    <property type="entry name" value="TPR-like_helical_dom_sf"/>
</dbReference>
<evidence type="ECO:0000313" key="2">
    <source>
        <dbReference type="EMBL" id="MDT7839128.1"/>
    </source>
</evidence>
<dbReference type="InterPro" id="IPR049945">
    <property type="entry name" value="AAA_22"/>
</dbReference>
<evidence type="ECO:0000313" key="3">
    <source>
        <dbReference type="Proteomes" id="UP001257948"/>
    </source>
</evidence>
<dbReference type="PANTHER" id="PTHR47691">
    <property type="entry name" value="REGULATOR-RELATED"/>
    <property type="match status" value="1"/>
</dbReference>
<comment type="caution">
    <text evidence="2">The sequence shown here is derived from an EMBL/GenBank/DDBJ whole genome shotgun (WGS) entry which is preliminary data.</text>
</comment>
<dbReference type="InterPro" id="IPR027417">
    <property type="entry name" value="P-loop_NTPase"/>
</dbReference>
<dbReference type="Pfam" id="PF13401">
    <property type="entry name" value="AAA_22"/>
    <property type="match status" value="1"/>
</dbReference>
<dbReference type="RefSeq" id="WP_314196686.1">
    <property type="nucleotide sequence ID" value="NZ_JAVTLL010000001.1"/>
</dbReference>
<feature type="domain" description="HTH luxR-type" evidence="1">
    <location>
        <begin position="723"/>
        <end position="788"/>
    </location>
</feature>
<dbReference type="SUPFAM" id="SSF48452">
    <property type="entry name" value="TPR-like"/>
    <property type="match status" value="1"/>
</dbReference>
<dbReference type="SUPFAM" id="SSF46894">
    <property type="entry name" value="C-terminal effector domain of the bipartite response regulators"/>
    <property type="match status" value="1"/>
</dbReference>
<dbReference type="SUPFAM" id="SSF52540">
    <property type="entry name" value="P-loop containing nucleoside triphosphate hydrolases"/>
    <property type="match status" value="1"/>
</dbReference>
<name>A0ABU3LJ08_9ACTN</name>
<dbReference type="PRINTS" id="PR00364">
    <property type="entry name" value="DISEASERSIST"/>
</dbReference>
<evidence type="ECO:0000259" key="1">
    <source>
        <dbReference type="PROSITE" id="PS50043"/>
    </source>
</evidence>
<keyword evidence="3" id="KW-1185">Reference proteome</keyword>
<accession>A0ABU3LJ08</accession>
<gene>
    <name evidence="2" type="ORF">RQC66_00140</name>
</gene>
<dbReference type="PROSITE" id="PS50043">
    <property type="entry name" value="HTH_LUXR_2"/>
    <property type="match status" value="1"/>
</dbReference>
<dbReference type="Pfam" id="PF00196">
    <property type="entry name" value="GerE"/>
    <property type="match status" value="1"/>
</dbReference>